<organism evidence="1 2">
    <name type="scientific">Chitinophaga pollutisoli</name>
    <dbReference type="NCBI Taxonomy" id="3133966"/>
    <lineage>
        <taxon>Bacteria</taxon>
        <taxon>Pseudomonadati</taxon>
        <taxon>Bacteroidota</taxon>
        <taxon>Chitinophagia</taxon>
        <taxon>Chitinophagales</taxon>
        <taxon>Chitinophagaceae</taxon>
        <taxon>Chitinophaga</taxon>
    </lineage>
</organism>
<protein>
    <submittedName>
        <fullName evidence="1">Uncharacterized protein</fullName>
    </submittedName>
</protein>
<sequence>MFQNHPFFAAKTGFPDTGFYQMFDDGSKCKLTGNFMKGGVLAAARQIGIFGDSTKT</sequence>
<accession>A0ABZ2YSX3</accession>
<name>A0ABZ2YSX3_9BACT</name>
<evidence type="ECO:0000313" key="2">
    <source>
        <dbReference type="Proteomes" id="UP001485459"/>
    </source>
</evidence>
<keyword evidence="2" id="KW-1185">Reference proteome</keyword>
<dbReference type="EMBL" id="CP149822">
    <property type="protein sequence ID" value="WZN42655.1"/>
    <property type="molecule type" value="Genomic_DNA"/>
</dbReference>
<reference evidence="2" key="1">
    <citation type="submission" date="2024-03" db="EMBL/GenBank/DDBJ databases">
        <title>Chitinophaga horti sp. nov., isolated from garden soil.</title>
        <authorList>
            <person name="Lee D.S."/>
            <person name="Han D.M."/>
            <person name="Baek J.H."/>
            <person name="Choi D.G."/>
            <person name="Jeon J.H."/>
            <person name="Jeon C.O."/>
        </authorList>
    </citation>
    <scope>NUCLEOTIDE SEQUENCE [LARGE SCALE GENOMIC DNA]</scope>
    <source>
        <strain evidence="2">GPA1</strain>
    </source>
</reference>
<proteinExistence type="predicted"/>
<evidence type="ECO:0000313" key="1">
    <source>
        <dbReference type="EMBL" id="WZN42655.1"/>
    </source>
</evidence>
<dbReference type="RefSeq" id="WP_341837489.1">
    <property type="nucleotide sequence ID" value="NZ_CP149822.1"/>
</dbReference>
<gene>
    <name evidence="1" type="ORF">WJU16_06360</name>
</gene>
<dbReference type="Proteomes" id="UP001485459">
    <property type="component" value="Chromosome"/>
</dbReference>